<reference evidence="3" key="1">
    <citation type="submission" date="2019-11" db="EMBL/GenBank/DDBJ databases">
        <title>Genome sequence of Heliorestis convoluta strain HH, an alkaliphilic and minimalistic phototrophic bacterium from a soda lake in Egypt.</title>
        <authorList>
            <person name="Dewey E.D."/>
            <person name="Stokes L.M."/>
            <person name="Burchell B.M."/>
            <person name="Shaffer K.N."/>
            <person name="Huntington A.M."/>
            <person name="Baker J.M."/>
            <person name="Nadendla S."/>
            <person name="Giglio M.G."/>
            <person name="Touchman J.W."/>
            <person name="Blankenship R.E."/>
            <person name="Madigan M.T."/>
            <person name="Sattley W.M."/>
        </authorList>
    </citation>
    <scope>NUCLEOTIDE SEQUENCE [LARGE SCALE GENOMIC DNA]</scope>
    <source>
        <strain evidence="3">HH</strain>
    </source>
</reference>
<accession>A0A5Q2N1T3</accession>
<dbReference type="KEGG" id="hcv:FTV88_1429"/>
<dbReference type="Proteomes" id="UP000366051">
    <property type="component" value="Chromosome"/>
</dbReference>
<organism evidence="2 3">
    <name type="scientific">Heliorestis convoluta</name>
    <dbReference type="NCBI Taxonomy" id="356322"/>
    <lineage>
        <taxon>Bacteria</taxon>
        <taxon>Bacillati</taxon>
        <taxon>Bacillota</taxon>
        <taxon>Clostridia</taxon>
        <taxon>Eubacteriales</taxon>
        <taxon>Heliobacteriaceae</taxon>
        <taxon>Heliorestis</taxon>
    </lineage>
</organism>
<evidence type="ECO:0000313" key="3">
    <source>
        <dbReference type="Proteomes" id="UP000366051"/>
    </source>
</evidence>
<feature type="region of interest" description="Disordered" evidence="1">
    <location>
        <begin position="1"/>
        <end position="23"/>
    </location>
</feature>
<gene>
    <name evidence="2" type="ORF">FTV88_1429</name>
</gene>
<evidence type="ECO:0000313" key="2">
    <source>
        <dbReference type="EMBL" id="QGG47576.1"/>
    </source>
</evidence>
<name>A0A5Q2N1T3_9FIRM</name>
<protein>
    <submittedName>
        <fullName evidence="2">Uncharacterized protein</fullName>
    </submittedName>
</protein>
<proteinExistence type="predicted"/>
<evidence type="ECO:0000256" key="1">
    <source>
        <dbReference type="SAM" id="MobiDB-lite"/>
    </source>
</evidence>
<dbReference type="EMBL" id="CP045875">
    <property type="protein sequence ID" value="QGG47576.1"/>
    <property type="molecule type" value="Genomic_DNA"/>
</dbReference>
<dbReference type="AlphaFoldDB" id="A0A5Q2N1T3"/>
<keyword evidence="3" id="KW-1185">Reference proteome</keyword>
<sequence length="39" mass="4459">MFSSNFHQEDGKGTLRLPPSKPLADVKGKKVRLLKMLYK</sequence>